<organism evidence="2 3">
    <name type="scientific">Aquincola agrisoli</name>
    <dbReference type="NCBI Taxonomy" id="3119538"/>
    <lineage>
        <taxon>Bacteria</taxon>
        <taxon>Pseudomonadati</taxon>
        <taxon>Pseudomonadota</taxon>
        <taxon>Betaproteobacteria</taxon>
        <taxon>Burkholderiales</taxon>
        <taxon>Sphaerotilaceae</taxon>
        <taxon>Aquincola</taxon>
    </lineage>
</organism>
<evidence type="ECO:0000313" key="2">
    <source>
        <dbReference type="EMBL" id="MEF7616514.1"/>
    </source>
</evidence>
<accession>A0AAW9QLN1</accession>
<dbReference type="EMBL" id="JAZIBG010000044">
    <property type="protein sequence ID" value="MEF7616514.1"/>
    <property type="molecule type" value="Genomic_DNA"/>
</dbReference>
<dbReference type="Pfam" id="PF09314">
    <property type="entry name" value="DUF1972"/>
    <property type="match status" value="1"/>
</dbReference>
<feature type="domain" description="DUF1972" evidence="1">
    <location>
        <begin position="6"/>
        <end position="180"/>
    </location>
</feature>
<comment type="caution">
    <text evidence="2">The sequence shown here is derived from an EMBL/GenBank/DDBJ whole genome shotgun (WGS) entry which is preliminary data.</text>
</comment>
<proteinExistence type="predicted"/>
<name>A0AAW9QLN1_9BURK</name>
<dbReference type="Gene3D" id="3.40.50.2000">
    <property type="entry name" value="Glycogen Phosphorylase B"/>
    <property type="match status" value="2"/>
</dbReference>
<protein>
    <submittedName>
        <fullName evidence="2">DUF1972 domain-containing protein</fullName>
    </submittedName>
</protein>
<keyword evidence="3" id="KW-1185">Reference proteome</keyword>
<evidence type="ECO:0000259" key="1">
    <source>
        <dbReference type="Pfam" id="PF09314"/>
    </source>
</evidence>
<gene>
    <name evidence="2" type="ORF">V4F39_21540</name>
</gene>
<dbReference type="AlphaFoldDB" id="A0AAW9QLN1"/>
<dbReference type="Proteomes" id="UP001336250">
    <property type="component" value="Unassembled WGS sequence"/>
</dbReference>
<dbReference type="SUPFAM" id="SSF53756">
    <property type="entry name" value="UDP-Glycosyltransferase/glycogen phosphorylase"/>
    <property type="match status" value="1"/>
</dbReference>
<reference evidence="2 3" key="1">
    <citation type="submission" date="2024-02" db="EMBL/GenBank/DDBJ databases">
        <title>Genome sequence of Aquincola sp. MAHUQ-54.</title>
        <authorList>
            <person name="Huq M.A."/>
        </authorList>
    </citation>
    <scope>NUCLEOTIDE SEQUENCE [LARGE SCALE GENOMIC DNA]</scope>
    <source>
        <strain evidence="2 3">MAHUQ-54</strain>
    </source>
</reference>
<dbReference type="RefSeq" id="WP_332292021.1">
    <property type="nucleotide sequence ID" value="NZ_JAZIBG010000044.1"/>
</dbReference>
<dbReference type="InterPro" id="IPR015393">
    <property type="entry name" value="DUF1972"/>
</dbReference>
<sequence>MKRILRILGTRGVPAAHGGFETFAEYLALYLIARGWRVVVYCQIDGDGDVSYDAWEGVECVKIPVDRPGAAGTMIFDWMAIRHVCNLPSTERGLCLTLGYNTAAFCALLRVYGVPNIINMDGIEWSRAKWGRIAKTWFWLNDWAGSLIGNHLVADHPAIADHLATRVSRSKITTIPYGAERLQGVDERAVRDLNLNPGKFLTVIARPEPENSVLDVVLGYSMKPRPFGLVILGNYDKANSFHRAVLDSAGPGVRFLGAIYDKRMVQALRYHSMAYVHGHQVGGTNPSLVEALGAGNAVIAHDNRFNRWVAGDSALYFDGAREFSDRLEQIANDPEILLQMRSASSTRFSAGLTWPQVLGQYEKLLDEWSATQAA</sequence>
<evidence type="ECO:0000313" key="3">
    <source>
        <dbReference type="Proteomes" id="UP001336250"/>
    </source>
</evidence>